<protein>
    <submittedName>
        <fullName evidence="5">Pentatricopeptide repeat-containing protein At3g61360</fullName>
    </submittedName>
</protein>
<dbReference type="Pfam" id="PF13041">
    <property type="entry name" value="PPR_2"/>
    <property type="match status" value="2"/>
</dbReference>
<name>A0A6J1DZW1_MOMCH</name>
<dbReference type="InterPro" id="IPR011990">
    <property type="entry name" value="TPR-like_helical_dom_sf"/>
</dbReference>
<dbReference type="KEGG" id="mcha:111025054"/>
<dbReference type="NCBIfam" id="TIGR00756">
    <property type="entry name" value="PPR"/>
    <property type="match status" value="5"/>
</dbReference>
<sequence>MDSLVQTTIKLRYVRLHLKPYRGTNYELLYRNLEEKTTISKTQYSRPCNSATSQFSRSFSLKMVILTRLAQIAELPITSYSFLKLSAPLCTRIHLHQSSETRNEIERITKIINDHPFPDQPLRPTLLHQIPPPLPSNTFLEGVLGRLFAAHSNGLKALEFFNFFLRHSQASPTPDAFEKTLHILARMRYFDQAWELMHEIRRSHPSLLSLKSMSILLSKIAKFQAYEDAIEAFRRMENDVFVGRKFGTDEFNVLLRAFCTQRQMKEARSVFQKMYSRFPPNTKTMNLLLLGFKESSDITAVELFYHEMIRRGFKPNAVTYSIRIDAYCKRGCFSDGLRVFEEMERAKFEPTVETITTLIHGAGVAKDITKARQLFDEITLRNLCPDTGAYNALINSLIRAADVKSAMALMEDMEVKNIGHDGVTYHMMFSGMMRSEDVGSFYELYNKMIGRNFVPKTRTVVMLMKFFCENRRVDLGLDLWGYLVERGYCPHSHALDLLVTGLCARGMVIEAFQCSKQMLERGRQMSEAAFLIMERFLLQEDAIDRLGELQQLRKKLKTVLPPPPNQLSTGIPASS</sequence>
<evidence type="ECO:0000313" key="5">
    <source>
        <dbReference type="RefSeq" id="XP_022158599.1"/>
    </source>
</evidence>
<dbReference type="PROSITE" id="PS51375">
    <property type="entry name" value="PPR"/>
    <property type="match status" value="4"/>
</dbReference>
<dbReference type="Gene3D" id="1.25.40.10">
    <property type="entry name" value="Tetratricopeptide repeat domain"/>
    <property type="match status" value="3"/>
</dbReference>
<dbReference type="Proteomes" id="UP000504603">
    <property type="component" value="Unplaced"/>
</dbReference>
<comment type="similarity">
    <text evidence="1">Belongs to the PPR family. P subfamily.</text>
</comment>
<dbReference type="PANTHER" id="PTHR47938">
    <property type="entry name" value="RESPIRATORY COMPLEX I CHAPERONE (CIA84), PUTATIVE (AFU_ORTHOLOGUE AFUA_2G06020)-RELATED"/>
    <property type="match status" value="1"/>
</dbReference>
<keyword evidence="2" id="KW-0677">Repeat</keyword>
<evidence type="ECO:0000256" key="2">
    <source>
        <dbReference type="ARBA" id="ARBA00022737"/>
    </source>
</evidence>
<evidence type="ECO:0000256" key="3">
    <source>
        <dbReference type="PROSITE-ProRule" id="PRU00708"/>
    </source>
</evidence>
<reference evidence="5" key="1">
    <citation type="submission" date="2025-08" db="UniProtKB">
        <authorList>
            <consortium name="RefSeq"/>
        </authorList>
    </citation>
    <scope>IDENTIFICATION</scope>
    <source>
        <strain evidence="5">OHB3-1</strain>
    </source>
</reference>
<dbReference type="RefSeq" id="XP_022158599.1">
    <property type="nucleotide sequence ID" value="XM_022302907.1"/>
</dbReference>
<evidence type="ECO:0000256" key="1">
    <source>
        <dbReference type="ARBA" id="ARBA00007626"/>
    </source>
</evidence>
<dbReference type="GO" id="GO:0003729">
    <property type="term" value="F:mRNA binding"/>
    <property type="evidence" value="ECO:0007669"/>
    <property type="project" value="TreeGrafter"/>
</dbReference>
<accession>A0A6J1DZW1</accession>
<dbReference type="Pfam" id="PF01535">
    <property type="entry name" value="PPR"/>
    <property type="match status" value="2"/>
</dbReference>
<feature type="repeat" description="PPR" evidence="3">
    <location>
        <begin position="281"/>
        <end position="315"/>
    </location>
</feature>
<dbReference type="OrthoDB" id="185373at2759"/>
<dbReference type="InterPro" id="IPR002885">
    <property type="entry name" value="PPR_rpt"/>
</dbReference>
<proteinExistence type="inferred from homology"/>
<gene>
    <name evidence="5" type="primary">LOC111025054</name>
</gene>
<keyword evidence="4" id="KW-1185">Reference proteome</keyword>
<dbReference type="PANTHER" id="PTHR47938:SF28">
    <property type="entry name" value="OS07G0249100 PROTEIN"/>
    <property type="match status" value="1"/>
</dbReference>
<dbReference type="AlphaFoldDB" id="A0A6J1DZW1"/>
<feature type="repeat" description="PPR" evidence="3">
    <location>
        <begin position="421"/>
        <end position="455"/>
    </location>
</feature>
<dbReference type="GeneID" id="111025054"/>
<feature type="repeat" description="PPR" evidence="3">
    <location>
        <begin position="386"/>
        <end position="420"/>
    </location>
</feature>
<evidence type="ECO:0000313" key="4">
    <source>
        <dbReference type="Proteomes" id="UP000504603"/>
    </source>
</evidence>
<organism evidence="4 5">
    <name type="scientific">Momordica charantia</name>
    <name type="common">Bitter gourd</name>
    <name type="synonym">Balsam pear</name>
    <dbReference type="NCBI Taxonomy" id="3673"/>
    <lineage>
        <taxon>Eukaryota</taxon>
        <taxon>Viridiplantae</taxon>
        <taxon>Streptophyta</taxon>
        <taxon>Embryophyta</taxon>
        <taxon>Tracheophyta</taxon>
        <taxon>Spermatophyta</taxon>
        <taxon>Magnoliopsida</taxon>
        <taxon>eudicotyledons</taxon>
        <taxon>Gunneridae</taxon>
        <taxon>Pentapetalae</taxon>
        <taxon>rosids</taxon>
        <taxon>fabids</taxon>
        <taxon>Cucurbitales</taxon>
        <taxon>Cucurbitaceae</taxon>
        <taxon>Momordiceae</taxon>
        <taxon>Momordica</taxon>
    </lineage>
</organism>
<feature type="repeat" description="PPR" evidence="3">
    <location>
        <begin position="316"/>
        <end position="350"/>
    </location>
</feature>